<protein>
    <recommendedName>
        <fullName evidence="3">C2H2-type domain-containing protein</fullName>
    </recommendedName>
</protein>
<dbReference type="Gene3D" id="3.30.160.60">
    <property type="entry name" value="Classic Zinc Finger"/>
    <property type="match status" value="1"/>
</dbReference>
<comment type="caution">
    <text evidence="4">The sequence shown here is derived from an EMBL/GenBank/DDBJ whole genome shotgun (WGS) entry which is preliminary data.</text>
</comment>
<gene>
    <name evidence="4" type="ORF">ONE63_007821</name>
</gene>
<accession>A0AAV7XPZ6</accession>
<dbReference type="GO" id="GO:0008270">
    <property type="term" value="F:zinc ion binding"/>
    <property type="evidence" value="ECO:0007669"/>
    <property type="project" value="UniProtKB-KW"/>
</dbReference>
<reference evidence="4" key="1">
    <citation type="submission" date="2022-12" db="EMBL/GenBank/DDBJ databases">
        <title>Chromosome-level genome assembly of the bean flower thrips Megalurothrips usitatus.</title>
        <authorList>
            <person name="Ma L."/>
            <person name="Liu Q."/>
            <person name="Li H."/>
            <person name="Cai W."/>
        </authorList>
    </citation>
    <scope>NUCLEOTIDE SEQUENCE</scope>
    <source>
        <strain evidence="4">Cailab_2022a</strain>
    </source>
</reference>
<dbReference type="InterPro" id="IPR036236">
    <property type="entry name" value="Znf_C2H2_sf"/>
</dbReference>
<evidence type="ECO:0000313" key="4">
    <source>
        <dbReference type="EMBL" id="KAJ1527885.1"/>
    </source>
</evidence>
<evidence type="ECO:0000259" key="3">
    <source>
        <dbReference type="PROSITE" id="PS50157"/>
    </source>
</evidence>
<dbReference type="PROSITE" id="PS50157">
    <property type="entry name" value="ZINC_FINGER_C2H2_2"/>
    <property type="match status" value="1"/>
</dbReference>
<evidence type="ECO:0000256" key="2">
    <source>
        <dbReference type="SAM" id="MobiDB-lite"/>
    </source>
</evidence>
<dbReference type="PROSITE" id="PS00028">
    <property type="entry name" value="ZINC_FINGER_C2H2_1"/>
    <property type="match status" value="1"/>
</dbReference>
<dbReference type="AlphaFoldDB" id="A0AAV7XPZ6"/>
<name>A0AAV7XPZ6_9NEOP</name>
<feature type="domain" description="C2H2-type" evidence="3">
    <location>
        <begin position="54"/>
        <end position="77"/>
    </location>
</feature>
<dbReference type="InterPro" id="IPR013087">
    <property type="entry name" value="Znf_C2H2_type"/>
</dbReference>
<keyword evidence="1" id="KW-0479">Metal-binding</keyword>
<keyword evidence="5" id="KW-1185">Reference proteome</keyword>
<dbReference type="EMBL" id="JAPTSV010000005">
    <property type="protein sequence ID" value="KAJ1527885.1"/>
    <property type="molecule type" value="Genomic_DNA"/>
</dbReference>
<keyword evidence="1" id="KW-0863">Zinc-finger</keyword>
<dbReference type="SUPFAM" id="SSF57667">
    <property type="entry name" value="beta-beta-alpha zinc fingers"/>
    <property type="match status" value="1"/>
</dbReference>
<proteinExistence type="predicted"/>
<feature type="region of interest" description="Disordered" evidence="2">
    <location>
        <begin position="164"/>
        <end position="188"/>
    </location>
</feature>
<dbReference type="Pfam" id="PF00096">
    <property type="entry name" value="zf-C2H2"/>
    <property type="match status" value="2"/>
</dbReference>
<evidence type="ECO:0000256" key="1">
    <source>
        <dbReference type="PROSITE-ProRule" id="PRU00042"/>
    </source>
</evidence>
<keyword evidence="1" id="KW-0862">Zinc</keyword>
<evidence type="ECO:0000313" key="5">
    <source>
        <dbReference type="Proteomes" id="UP001075354"/>
    </source>
</evidence>
<dbReference type="Proteomes" id="UP001075354">
    <property type="component" value="Chromosome 5"/>
</dbReference>
<sequence>MMPETVHSAPAKAASKAYKALPRDTAHQCPQCDHISATRELLRRHQLGHRKPTRRCAECGKMFRYRQNLTRHLTTVHNMGADGNRAPEMWPCDFAECYFVSHRKDKLKDHMLAVHPKEPMLTCGLSIYRNMNRPCVFVCFTPERMLYHRVYDRHGHQFAEYEDEAGEAGAGPGHDSGCDDTGGKAAGR</sequence>
<dbReference type="SMART" id="SM00355">
    <property type="entry name" value="ZnF_C2H2"/>
    <property type="match status" value="3"/>
</dbReference>
<organism evidence="4 5">
    <name type="scientific">Megalurothrips usitatus</name>
    <name type="common">bean blossom thrips</name>
    <dbReference type="NCBI Taxonomy" id="439358"/>
    <lineage>
        <taxon>Eukaryota</taxon>
        <taxon>Metazoa</taxon>
        <taxon>Ecdysozoa</taxon>
        <taxon>Arthropoda</taxon>
        <taxon>Hexapoda</taxon>
        <taxon>Insecta</taxon>
        <taxon>Pterygota</taxon>
        <taxon>Neoptera</taxon>
        <taxon>Paraneoptera</taxon>
        <taxon>Thysanoptera</taxon>
        <taxon>Terebrantia</taxon>
        <taxon>Thripoidea</taxon>
        <taxon>Thripidae</taxon>
        <taxon>Megalurothrips</taxon>
    </lineage>
</organism>